<dbReference type="KEGG" id="yti:FNA67_17670"/>
<gene>
    <name evidence="1" type="ORF">FNA67_17670</name>
</gene>
<reference evidence="1 2" key="1">
    <citation type="journal article" date="2015" name="Int. J. Syst. Evol. Microbiol.">
        <title>Youhaiella tibetensis gen. nov., sp. nov., isolated from subsurface sediment.</title>
        <authorList>
            <person name="Wang Y.X."/>
            <person name="Huang F.Q."/>
            <person name="Nogi Y."/>
            <person name="Pang S.J."/>
            <person name="Wang P.K."/>
            <person name="Lv J."/>
        </authorList>
    </citation>
    <scope>NUCLEOTIDE SEQUENCE [LARGE SCALE GENOMIC DNA]</scope>
    <source>
        <strain evidence="2">fig4</strain>
    </source>
</reference>
<dbReference type="EMBL" id="CP041690">
    <property type="protein sequence ID" value="QEE21896.1"/>
    <property type="molecule type" value="Genomic_DNA"/>
</dbReference>
<accession>A0A5B9DRY7</accession>
<dbReference type="AlphaFoldDB" id="A0A5B9DRY7"/>
<protein>
    <submittedName>
        <fullName evidence="1">Uncharacterized protein</fullName>
    </submittedName>
</protein>
<sequence length="392" mass="43173">MGIENIMYFALGLLLAALLALAIMPAIWKRAVRLTKRRIEAATPMSMAEFRADKDQLRAEFALSTRRLEMTIETLRKRLAEELGDVSRRKADIAGIKTEREQHQAVVADLEAREAELNRRVAELEKESTDLNQRLRMRDRDFASRTEELDKARSAIRSEFPAGTEIDGEALSGDYDQDTDRLLAALAVERKRAAFLEAQTRALIEKLDASPKRSADTNAAIAELRRALAARDAAADAFNADLATAEARLASAETQLNALLQETAPPADEGANKVQQLLAEKLSLEEKTEKLKHKVAGIESIILAGWGTPAADATALRERLGEIASDVSRIVYTLDDEPAAPEVEESLFDRVQRFADDSAEVEPLPMPPPASAKPRGRVSNRMAAVRDIQGRG</sequence>
<dbReference type="OrthoDB" id="7826912at2"/>
<dbReference type="RefSeq" id="WP_049706373.1">
    <property type="nucleotide sequence ID" value="NZ_BMFM01000002.1"/>
</dbReference>
<evidence type="ECO:0000313" key="1">
    <source>
        <dbReference type="EMBL" id="QEE21896.1"/>
    </source>
</evidence>
<organism evidence="1 2">
    <name type="scientific">Paradevosia tibetensis</name>
    <dbReference type="NCBI Taxonomy" id="1447062"/>
    <lineage>
        <taxon>Bacteria</taxon>
        <taxon>Pseudomonadati</taxon>
        <taxon>Pseudomonadota</taxon>
        <taxon>Alphaproteobacteria</taxon>
        <taxon>Hyphomicrobiales</taxon>
        <taxon>Devosiaceae</taxon>
        <taxon>Paradevosia</taxon>
    </lineage>
</organism>
<proteinExistence type="predicted"/>
<evidence type="ECO:0000313" key="2">
    <source>
        <dbReference type="Proteomes" id="UP000321062"/>
    </source>
</evidence>
<dbReference type="Proteomes" id="UP000321062">
    <property type="component" value="Chromosome"/>
</dbReference>
<name>A0A5B9DRY7_9HYPH</name>
<keyword evidence="2" id="KW-1185">Reference proteome</keyword>